<dbReference type="InterPro" id="IPR006554">
    <property type="entry name" value="Helicase-like_DEXD_c2"/>
</dbReference>
<evidence type="ECO:0000256" key="15">
    <source>
        <dbReference type="ARBA" id="ARBA00023242"/>
    </source>
</evidence>
<dbReference type="GO" id="GO:0000785">
    <property type="term" value="C:chromatin"/>
    <property type="evidence" value="ECO:0007669"/>
    <property type="project" value="EnsemblFungi"/>
</dbReference>
<dbReference type="InterPro" id="IPR002464">
    <property type="entry name" value="DNA/RNA_helicase_DEAH_CS"/>
</dbReference>
<sequence>MSLKPCGEKYNHPYEPYDIQVQLMDAIYHTIDDGYKIGLFESPTGTGKTLSIICSTMTWLRNYKKNNTFQESMSHDKGDVEEEEEEESDDEPEWVKQAYQSTIVNRSKSKLVEYEQYLDKIEKEYDQNVRKDQKLEDRRRMKKQKQQETDESFLPTDYHSDSDEVGNTENQNKAITKEIDQLMKKFENKDEVNYINECPIKIFYSSRTHSQLNQFSSQLRLTHFEASFEELNERTKYIPLGSRKQLCINEKVRSKGNDQSMNDACIDLQRNSNGCEFLPKNYMTSNVTKDFADLSLAKIRDIEDLGELGTELRICPYYSVRRGVELTEIISLPYQMIFQDTTRRILNLDVKDAIIIIDEAHNIIDTITSMYSLKITADQLNKVIKSLKVYLNKFLKKLNSGNRINLLKLIKICQLLLKFLNNNQDVRPGDEIKAEDIFKDSTGDLVNIHKLDQFLSKSKIAYKIESYIEKTENEYKSCSNPLLFTVINFLKSLTNLSQEGKFFWDKSNNSISINYMLLDPSAVFKEIVDQAKCVLLCGGTMEPMSDYVDYLFPSVSKEKINRFTCGHVIPKENLEVFPVKQFKEFQFEFSFDKRNNPVQLNALGRFIIEICQRVPYGLVIFFPSYKYLNQVLESWKNGILSTIECYKSVFQEPSDPSKVEFTLGQYASVINTERKGAILFSVVGGKMSEGINFSDDLARAVVMVGLPYPNAYSGEMVAKMKFIETNVLQNGGTIQQAKEKSRNYYENLCMRAVNQSIGRSIRHIKDYSTIYLIDKRFEYPRIQSKLSQWVKQRINNNTNIMEQTTEFFNKIR</sequence>
<dbReference type="AlphaFoldDB" id="C5M5T8"/>
<dbReference type="SUPFAM" id="SSF52540">
    <property type="entry name" value="P-loop containing nucleoside triphosphate hydrolases"/>
    <property type="match status" value="2"/>
</dbReference>
<comment type="cofactor">
    <cofactor evidence="1">
        <name>[4Fe-4S] cluster</name>
        <dbReference type="ChEBI" id="CHEBI:49883"/>
    </cofactor>
</comment>
<dbReference type="InterPro" id="IPR006555">
    <property type="entry name" value="ATP-dep_Helicase_C"/>
</dbReference>
<evidence type="ECO:0000256" key="19">
    <source>
        <dbReference type="ARBA" id="ARBA00044998"/>
    </source>
</evidence>
<organism evidence="25 26">
    <name type="scientific">Candida tropicalis (strain ATCC MYA-3404 / T1)</name>
    <name type="common">Yeast</name>
    <dbReference type="NCBI Taxonomy" id="294747"/>
    <lineage>
        <taxon>Eukaryota</taxon>
        <taxon>Fungi</taxon>
        <taxon>Dikarya</taxon>
        <taxon>Ascomycota</taxon>
        <taxon>Saccharomycotina</taxon>
        <taxon>Pichiomycetes</taxon>
        <taxon>Debaryomycetaceae</taxon>
        <taxon>Candida/Lodderomyces clade</taxon>
        <taxon>Candida</taxon>
    </lineage>
</organism>
<keyword evidence="26" id="KW-1185">Reference proteome</keyword>
<dbReference type="Pfam" id="PF06733">
    <property type="entry name" value="DEAD_2"/>
    <property type="match status" value="1"/>
</dbReference>
<evidence type="ECO:0000256" key="10">
    <source>
        <dbReference type="ARBA" id="ARBA00022840"/>
    </source>
</evidence>
<dbReference type="InterPro" id="IPR013020">
    <property type="entry name" value="Rad3/Chl1-like"/>
</dbReference>
<keyword evidence="7" id="KW-0547">Nucleotide-binding</keyword>
<dbReference type="GO" id="GO:0035861">
    <property type="term" value="C:site of double-strand break"/>
    <property type="evidence" value="ECO:0007669"/>
    <property type="project" value="EnsemblFungi"/>
</dbReference>
<comment type="catalytic activity">
    <reaction evidence="22">
        <text>ATP + H2O = ADP + phosphate + H(+)</text>
        <dbReference type="Rhea" id="RHEA:13065"/>
        <dbReference type="ChEBI" id="CHEBI:15377"/>
        <dbReference type="ChEBI" id="CHEBI:15378"/>
        <dbReference type="ChEBI" id="CHEBI:30616"/>
        <dbReference type="ChEBI" id="CHEBI:43474"/>
        <dbReference type="ChEBI" id="CHEBI:456216"/>
        <dbReference type="EC" id="5.6.2.3"/>
    </reaction>
</comment>
<evidence type="ECO:0000256" key="16">
    <source>
        <dbReference type="ARBA" id="ARBA00023306"/>
    </source>
</evidence>
<dbReference type="InterPro" id="IPR045028">
    <property type="entry name" value="DinG/Rad3-like"/>
</dbReference>
<dbReference type="eggNOG" id="KOG1133">
    <property type="taxonomic scope" value="Eukaryota"/>
</dbReference>
<evidence type="ECO:0000256" key="22">
    <source>
        <dbReference type="ARBA" id="ARBA00048954"/>
    </source>
</evidence>
<dbReference type="PROSITE" id="PS00690">
    <property type="entry name" value="DEAH_ATP_HELICASE"/>
    <property type="match status" value="1"/>
</dbReference>
<keyword evidence="15" id="KW-0539">Nucleus</keyword>
<evidence type="ECO:0000256" key="2">
    <source>
        <dbReference type="ARBA" id="ARBA00004123"/>
    </source>
</evidence>
<dbReference type="SMART" id="SM00488">
    <property type="entry name" value="DEXDc2"/>
    <property type="match status" value="1"/>
</dbReference>
<dbReference type="Pfam" id="PF13307">
    <property type="entry name" value="Helicase_C_2"/>
    <property type="match status" value="1"/>
</dbReference>
<evidence type="ECO:0000256" key="7">
    <source>
        <dbReference type="ARBA" id="ARBA00022741"/>
    </source>
</evidence>
<comment type="function">
    <text evidence="21">ATP-dependent DNA helicase important for chromosome transmission and normal cell cycle progression in G(2)/M. May have a role in changing DNA topology to allow the loading of proteins involved in maintaining sister chromatid cohesion in the vicinity of the centromeres. Has a specific role in chromosome segregation during meiosis II.</text>
</comment>
<reference evidence="25 26" key="1">
    <citation type="journal article" date="2009" name="Nature">
        <title>Evolution of pathogenicity and sexual reproduction in eight Candida genomes.</title>
        <authorList>
            <person name="Butler G."/>
            <person name="Rasmussen M.D."/>
            <person name="Lin M.F."/>
            <person name="Santos M.A."/>
            <person name="Sakthikumar S."/>
            <person name="Munro C.A."/>
            <person name="Rheinbay E."/>
            <person name="Grabherr M."/>
            <person name="Forche A."/>
            <person name="Reedy J.L."/>
            <person name="Agrafioti I."/>
            <person name="Arnaud M.B."/>
            <person name="Bates S."/>
            <person name="Brown A.J."/>
            <person name="Brunke S."/>
            <person name="Costanzo M.C."/>
            <person name="Fitzpatrick D.A."/>
            <person name="de Groot P.W."/>
            <person name="Harris D."/>
            <person name="Hoyer L.L."/>
            <person name="Hube B."/>
            <person name="Klis F.M."/>
            <person name="Kodira C."/>
            <person name="Lennard N."/>
            <person name="Logue M.E."/>
            <person name="Martin R."/>
            <person name="Neiman A.M."/>
            <person name="Nikolaou E."/>
            <person name="Quail M.A."/>
            <person name="Quinn J."/>
            <person name="Santos M.C."/>
            <person name="Schmitzberger F.F."/>
            <person name="Sherlock G."/>
            <person name="Shah P."/>
            <person name="Silverstein K.A."/>
            <person name="Skrzypek M.S."/>
            <person name="Soll D."/>
            <person name="Staggs R."/>
            <person name="Stansfield I."/>
            <person name="Stumpf M.P."/>
            <person name="Sudbery P.E."/>
            <person name="Srikantha T."/>
            <person name="Zeng Q."/>
            <person name="Berman J."/>
            <person name="Berriman M."/>
            <person name="Heitman J."/>
            <person name="Gow N.A."/>
            <person name="Lorenz M.C."/>
            <person name="Birren B.W."/>
            <person name="Kellis M."/>
            <person name="Cuomo C.A."/>
        </authorList>
    </citation>
    <scope>NUCLEOTIDE SEQUENCE [LARGE SCALE GENOMIC DNA]</scope>
    <source>
        <strain evidence="26">ATCC MYA-3404 / T1</strain>
    </source>
</reference>
<dbReference type="GO" id="GO:0034085">
    <property type="term" value="P:establishment of sister chromatid cohesion"/>
    <property type="evidence" value="ECO:0007669"/>
    <property type="project" value="EnsemblFungi"/>
</dbReference>
<dbReference type="InterPro" id="IPR042493">
    <property type="entry name" value="XPD_DNA_FeS"/>
</dbReference>
<dbReference type="Gene3D" id="3.40.50.300">
    <property type="entry name" value="P-loop containing nucleotide triphosphate hydrolases"/>
    <property type="match status" value="3"/>
</dbReference>
<feature type="region of interest" description="Disordered" evidence="23">
    <location>
        <begin position="129"/>
        <end position="171"/>
    </location>
</feature>
<dbReference type="GO" id="GO:0003677">
    <property type="term" value="F:DNA binding"/>
    <property type="evidence" value="ECO:0007669"/>
    <property type="project" value="UniProtKB-KW"/>
</dbReference>
<keyword evidence="14" id="KW-0413">Isomerase</keyword>
<feature type="compositionally biased region" description="Basic and acidic residues" evidence="23">
    <location>
        <begin position="129"/>
        <end position="139"/>
    </location>
</feature>
<dbReference type="FunFam" id="3.40.50.300:FF:001372">
    <property type="entry name" value="ATP-dependent DNA helicase chl1"/>
    <property type="match status" value="1"/>
</dbReference>
<dbReference type="InterPro" id="IPR027417">
    <property type="entry name" value="P-loop_NTPase"/>
</dbReference>
<feature type="compositionally biased region" description="Acidic residues" evidence="23">
    <location>
        <begin position="79"/>
        <end position="92"/>
    </location>
</feature>
<keyword evidence="9" id="KW-0347">Helicase</keyword>
<comment type="similarity">
    <text evidence="3">Belongs to the DEAD box helicase family. DEAH subfamily. DDX11/CHL1 sub-subfamily.</text>
</comment>
<evidence type="ECO:0000256" key="4">
    <source>
        <dbReference type="ARBA" id="ARBA00016387"/>
    </source>
</evidence>
<evidence type="ECO:0000256" key="3">
    <source>
        <dbReference type="ARBA" id="ARBA00008435"/>
    </source>
</evidence>
<dbReference type="EMBL" id="GG692396">
    <property type="protein sequence ID" value="EER34358.1"/>
    <property type="molecule type" value="Genomic_DNA"/>
</dbReference>
<keyword evidence="13" id="KW-0238">DNA-binding</keyword>
<dbReference type="GO" id="GO:0005634">
    <property type="term" value="C:nucleus"/>
    <property type="evidence" value="ECO:0007669"/>
    <property type="project" value="UniProtKB-SubCell"/>
</dbReference>
<dbReference type="GO" id="GO:0036297">
    <property type="term" value="P:interstrand cross-link repair"/>
    <property type="evidence" value="ECO:0007669"/>
    <property type="project" value="EnsemblFungi"/>
</dbReference>
<evidence type="ECO:0000256" key="20">
    <source>
        <dbReference type="ARBA" id="ARBA00045008"/>
    </source>
</evidence>
<dbReference type="InterPro" id="IPR010614">
    <property type="entry name" value="RAD3-like_helicase_DEAD"/>
</dbReference>
<dbReference type="OrthoDB" id="267079at2759"/>
<evidence type="ECO:0000256" key="13">
    <source>
        <dbReference type="ARBA" id="ARBA00023125"/>
    </source>
</evidence>
<dbReference type="FunFam" id="3.40.50.300:FF:003439">
    <property type="entry name" value="ATP-dependent DNA helicase CHL1"/>
    <property type="match status" value="1"/>
</dbReference>
<evidence type="ECO:0000256" key="17">
    <source>
        <dbReference type="ARBA" id="ARBA00029709"/>
    </source>
</evidence>
<comment type="subcellular location">
    <subcellularLocation>
        <location evidence="2">Nucleus</location>
    </subcellularLocation>
</comment>
<dbReference type="EC" id="5.6.2.3" evidence="18"/>
<keyword evidence="12" id="KW-0411">Iron-sulfur</keyword>
<evidence type="ECO:0000256" key="6">
    <source>
        <dbReference type="ARBA" id="ARBA00022723"/>
    </source>
</evidence>
<evidence type="ECO:0000256" key="12">
    <source>
        <dbReference type="ARBA" id="ARBA00023014"/>
    </source>
</evidence>
<dbReference type="PROSITE" id="PS51193">
    <property type="entry name" value="HELICASE_ATP_BIND_2"/>
    <property type="match status" value="1"/>
</dbReference>
<dbReference type="Proteomes" id="UP000002037">
    <property type="component" value="Unassembled WGS sequence"/>
</dbReference>
<dbReference type="HOGENOM" id="CLU_006515_2_0_1"/>
<dbReference type="GO" id="GO:0043139">
    <property type="term" value="F:5'-3' DNA helicase activity"/>
    <property type="evidence" value="ECO:0007669"/>
    <property type="project" value="UniProtKB-EC"/>
</dbReference>
<keyword evidence="10" id="KW-0067">ATP-binding</keyword>
<dbReference type="CDD" id="cd18788">
    <property type="entry name" value="SF2_C_XPD"/>
    <property type="match status" value="1"/>
</dbReference>
<evidence type="ECO:0000256" key="5">
    <source>
        <dbReference type="ARBA" id="ARBA00017386"/>
    </source>
</evidence>
<dbReference type="GO" id="GO:0007064">
    <property type="term" value="P:mitotic sister chromatid cohesion"/>
    <property type="evidence" value="ECO:0007669"/>
    <property type="project" value="EnsemblFungi"/>
</dbReference>
<protein>
    <recommendedName>
        <fullName evidence="5">ATP-dependent DNA helicase CHL1</fullName>
        <ecNumber evidence="18">5.6.2.3</ecNumber>
    </recommendedName>
    <alternativeName>
        <fullName evidence="4">ATP-dependent DNA helicase chl1</fullName>
    </alternativeName>
    <alternativeName>
        <fullName evidence="17">Chromosome loss protein 1</fullName>
    </alternativeName>
    <alternativeName>
        <fullName evidence="19 20">DNA 5'-3' helicase CHL1</fullName>
    </alternativeName>
</protein>
<dbReference type="GO" id="GO:0031571">
    <property type="term" value="P:mitotic G1 DNA damage checkpoint signaling"/>
    <property type="evidence" value="ECO:0007669"/>
    <property type="project" value="EnsemblFungi"/>
</dbReference>
<dbReference type="InterPro" id="IPR014013">
    <property type="entry name" value="Helic_SF1/SF2_ATP-bd_DinG/Rad3"/>
</dbReference>
<dbReference type="KEGG" id="ctp:CTRG_01218"/>
<evidence type="ECO:0000256" key="1">
    <source>
        <dbReference type="ARBA" id="ARBA00001966"/>
    </source>
</evidence>
<dbReference type="PANTHER" id="PTHR11472:SF41">
    <property type="entry name" value="ATP-DEPENDENT DNA HELICASE DDX11-RELATED"/>
    <property type="match status" value="1"/>
</dbReference>
<dbReference type="VEuPathDB" id="FungiDB:CTRG_01218"/>
<dbReference type="SMART" id="SM00491">
    <property type="entry name" value="HELICc2"/>
    <property type="match status" value="1"/>
</dbReference>
<dbReference type="Gene3D" id="1.10.30.20">
    <property type="entry name" value="Bacterial XPD DNA helicase, FeS cluster domain"/>
    <property type="match status" value="1"/>
</dbReference>
<evidence type="ECO:0000256" key="11">
    <source>
        <dbReference type="ARBA" id="ARBA00023004"/>
    </source>
</evidence>
<evidence type="ECO:0000313" key="25">
    <source>
        <dbReference type="EMBL" id="EER34358.1"/>
    </source>
</evidence>
<accession>C5M5T8</accession>
<evidence type="ECO:0000256" key="14">
    <source>
        <dbReference type="ARBA" id="ARBA00023235"/>
    </source>
</evidence>
<evidence type="ECO:0000256" key="21">
    <source>
        <dbReference type="ARBA" id="ARBA00045702"/>
    </source>
</evidence>
<dbReference type="STRING" id="294747.C5M5T8"/>
<evidence type="ECO:0000259" key="24">
    <source>
        <dbReference type="PROSITE" id="PS51193"/>
    </source>
</evidence>
<feature type="domain" description="Helicase ATP-binding" evidence="24">
    <location>
        <begin position="6"/>
        <end position="419"/>
    </location>
</feature>
<dbReference type="GeneID" id="8297488"/>
<dbReference type="Gene3D" id="1.10.275.40">
    <property type="match status" value="1"/>
</dbReference>
<feature type="region of interest" description="Disordered" evidence="23">
    <location>
        <begin position="71"/>
        <end position="95"/>
    </location>
</feature>
<keyword evidence="16" id="KW-0131">Cell cycle</keyword>
<evidence type="ECO:0000256" key="23">
    <source>
        <dbReference type="SAM" id="MobiDB-lite"/>
    </source>
</evidence>
<dbReference type="GO" id="GO:0046872">
    <property type="term" value="F:metal ion binding"/>
    <property type="evidence" value="ECO:0007669"/>
    <property type="project" value="UniProtKB-KW"/>
</dbReference>
<dbReference type="GO" id="GO:0005524">
    <property type="term" value="F:ATP binding"/>
    <property type="evidence" value="ECO:0007669"/>
    <property type="project" value="UniProtKB-KW"/>
</dbReference>
<name>C5M5T8_CANTT</name>
<dbReference type="NCBIfam" id="TIGR00604">
    <property type="entry name" value="rad3"/>
    <property type="match status" value="1"/>
</dbReference>
<gene>
    <name evidence="25" type="ORF">CTRG_01218</name>
</gene>
<dbReference type="RefSeq" id="XP_002546913.1">
    <property type="nucleotide sequence ID" value="XM_002546867.1"/>
</dbReference>
<keyword evidence="6" id="KW-0479">Metal-binding</keyword>
<evidence type="ECO:0000256" key="18">
    <source>
        <dbReference type="ARBA" id="ARBA00044969"/>
    </source>
</evidence>
<evidence type="ECO:0000256" key="8">
    <source>
        <dbReference type="ARBA" id="ARBA00022801"/>
    </source>
</evidence>
<dbReference type="PANTHER" id="PTHR11472">
    <property type="entry name" value="DNA REPAIR DEAD HELICASE RAD3/XP-D SUBFAMILY MEMBER"/>
    <property type="match status" value="1"/>
</dbReference>
<evidence type="ECO:0000256" key="9">
    <source>
        <dbReference type="ARBA" id="ARBA00022806"/>
    </source>
</evidence>
<evidence type="ECO:0000313" key="26">
    <source>
        <dbReference type="Proteomes" id="UP000002037"/>
    </source>
</evidence>
<dbReference type="GO" id="GO:0051536">
    <property type="term" value="F:iron-sulfur cluster binding"/>
    <property type="evidence" value="ECO:0007669"/>
    <property type="project" value="UniProtKB-KW"/>
</dbReference>
<proteinExistence type="inferred from homology"/>
<keyword evidence="11" id="KW-0408">Iron</keyword>
<keyword evidence="8" id="KW-0378">Hydrolase</keyword>
<dbReference type="GO" id="GO:0016818">
    <property type="term" value="F:hydrolase activity, acting on acid anhydrides, in phosphorus-containing anhydrides"/>
    <property type="evidence" value="ECO:0007669"/>
    <property type="project" value="InterPro"/>
</dbReference>
<dbReference type="GO" id="GO:0045005">
    <property type="term" value="P:DNA-templated DNA replication maintenance of fidelity"/>
    <property type="evidence" value="ECO:0007669"/>
    <property type="project" value="EnsemblFungi"/>
</dbReference>